<evidence type="ECO:0000313" key="2">
    <source>
        <dbReference type="Proteomes" id="UP001163603"/>
    </source>
</evidence>
<dbReference type="EMBL" id="CM047745">
    <property type="protein sequence ID" value="KAJ0025674.1"/>
    <property type="molecule type" value="Genomic_DNA"/>
</dbReference>
<name>A0ACC0XXR9_9ROSI</name>
<organism evidence="1 2">
    <name type="scientific">Pistacia integerrima</name>
    <dbReference type="NCBI Taxonomy" id="434235"/>
    <lineage>
        <taxon>Eukaryota</taxon>
        <taxon>Viridiplantae</taxon>
        <taxon>Streptophyta</taxon>
        <taxon>Embryophyta</taxon>
        <taxon>Tracheophyta</taxon>
        <taxon>Spermatophyta</taxon>
        <taxon>Magnoliopsida</taxon>
        <taxon>eudicotyledons</taxon>
        <taxon>Gunneridae</taxon>
        <taxon>Pentapetalae</taxon>
        <taxon>rosids</taxon>
        <taxon>malvids</taxon>
        <taxon>Sapindales</taxon>
        <taxon>Anacardiaceae</taxon>
        <taxon>Pistacia</taxon>
    </lineage>
</organism>
<gene>
    <name evidence="1" type="ORF">Pint_08650</name>
</gene>
<keyword evidence="2" id="KW-1185">Reference proteome</keyword>
<protein>
    <submittedName>
        <fullName evidence="1">Uncharacterized protein</fullName>
    </submittedName>
</protein>
<accession>A0ACC0XXR9</accession>
<evidence type="ECO:0000313" key="1">
    <source>
        <dbReference type="EMBL" id="KAJ0025674.1"/>
    </source>
</evidence>
<comment type="caution">
    <text evidence="1">The sequence shown here is derived from an EMBL/GenBank/DDBJ whole genome shotgun (WGS) entry which is preliminary data.</text>
</comment>
<reference evidence="2" key="1">
    <citation type="journal article" date="2023" name="G3 (Bethesda)">
        <title>Genome assembly and association tests identify interacting loci associated with vigor, precocity, and sex in interspecific pistachio rootstocks.</title>
        <authorList>
            <person name="Palmer W."/>
            <person name="Jacygrad E."/>
            <person name="Sagayaradj S."/>
            <person name="Cavanaugh K."/>
            <person name="Han R."/>
            <person name="Bertier L."/>
            <person name="Beede B."/>
            <person name="Kafkas S."/>
            <person name="Golino D."/>
            <person name="Preece J."/>
            <person name="Michelmore R."/>
        </authorList>
    </citation>
    <scope>NUCLEOTIDE SEQUENCE [LARGE SCALE GENOMIC DNA]</scope>
</reference>
<sequence length="480" mass="52447">MESYLNENFGDVKAKNSSEEALQRWRKLCGFVKNRKRRFRFTANLSKRFEAEAIRRSNQLENVSVVADSVLPCISSQGDTRNKLVQSQDIAGAGLTIILLLEKFRVAVLVSQAALQFINGLSFSSEYTVPEEVEAAGFQICPDELGSIVEGHDIKKFTIHGGAEGIAEKLSTSISDGISTAEQLLNKRKEIYGVNKFTERPARGFWLFVWEALQDMTLMILAVCAVVSLVVGIIMEGWPKGAHDGLGIVASILLVVFVTATSDYKQSLQFKDLDKEKQKITVQLQEGTHWTWSGDDVMEILEYFAVAVTIVVVAVPEGLPLAVTLSLAFAMKKMMNEKALVRNLAACETMGSATSICSDKTGTLTTNHMAVVKACICEEIKEVSNSKETLGSSIPASALKILLQSIFNNTGGEVVKGEGNKTEILGTPTETAILEFGLLLGGDSQAERQASKIVKVEPFNSVKKQMGVVIELPERGYRAH</sequence>
<proteinExistence type="predicted"/>
<dbReference type="Proteomes" id="UP001163603">
    <property type="component" value="Chromosome 10"/>
</dbReference>